<dbReference type="InterPro" id="IPR029068">
    <property type="entry name" value="Glyas_Bleomycin-R_OHBP_Dase"/>
</dbReference>
<dbReference type="SUPFAM" id="SSF54593">
    <property type="entry name" value="Glyoxalase/Bleomycin resistance protein/Dihydroxybiphenyl dioxygenase"/>
    <property type="match status" value="1"/>
</dbReference>
<proteinExistence type="inferred from homology"/>
<organism evidence="4">
    <name type="scientific">freshwater metagenome</name>
    <dbReference type="NCBI Taxonomy" id="449393"/>
    <lineage>
        <taxon>unclassified sequences</taxon>
        <taxon>metagenomes</taxon>
        <taxon>ecological metagenomes</taxon>
    </lineage>
</organism>
<evidence type="ECO:0000313" key="4">
    <source>
        <dbReference type="EMBL" id="CAB4930405.1"/>
    </source>
</evidence>
<keyword evidence="2" id="KW-0479">Metal-binding</keyword>
<dbReference type="PROSITE" id="PS51819">
    <property type="entry name" value="VOC"/>
    <property type="match status" value="1"/>
</dbReference>
<dbReference type="NCBIfam" id="TIGR03081">
    <property type="entry name" value="metmalonyl_epim"/>
    <property type="match status" value="1"/>
</dbReference>
<dbReference type="GO" id="GO:0046491">
    <property type="term" value="P:L-methylmalonyl-CoA metabolic process"/>
    <property type="evidence" value="ECO:0007669"/>
    <property type="project" value="TreeGrafter"/>
</dbReference>
<dbReference type="InterPro" id="IPR037523">
    <property type="entry name" value="VOC_core"/>
</dbReference>
<dbReference type="InterPro" id="IPR017515">
    <property type="entry name" value="MeMalonyl-CoA_epimerase"/>
</dbReference>
<dbReference type="Pfam" id="PF13669">
    <property type="entry name" value="Glyoxalase_4"/>
    <property type="match status" value="1"/>
</dbReference>
<feature type="domain" description="VOC" evidence="3">
    <location>
        <begin position="4"/>
        <end position="134"/>
    </location>
</feature>
<dbReference type="Gene3D" id="3.10.180.10">
    <property type="entry name" value="2,3-Dihydroxybiphenyl 1,2-Dioxygenase, domain 1"/>
    <property type="match status" value="1"/>
</dbReference>
<dbReference type="PANTHER" id="PTHR43048">
    <property type="entry name" value="METHYLMALONYL-COA EPIMERASE"/>
    <property type="match status" value="1"/>
</dbReference>
<dbReference type="InterPro" id="IPR051785">
    <property type="entry name" value="MMCE/EMCE_epimerase"/>
</dbReference>
<dbReference type="AlphaFoldDB" id="A0A6J7IHZ1"/>
<evidence type="ECO:0000256" key="1">
    <source>
        <dbReference type="ARBA" id="ARBA00009308"/>
    </source>
</evidence>
<comment type="similarity">
    <text evidence="1">Belongs to the methylmalonyl-CoA epimerase family.</text>
</comment>
<dbReference type="EMBL" id="CAFBMK010000159">
    <property type="protein sequence ID" value="CAB4930405.1"/>
    <property type="molecule type" value="Genomic_DNA"/>
</dbReference>
<gene>
    <name evidence="4" type="ORF">UFOPK3564_02341</name>
</gene>
<dbReference type="GO" id="GO:0004493">
    <property type="term" value="F:methylmalonyl-CoA epimerase activity"/>
    <property type="evidence" value="ECO:0007669"/>
    <property type="project" value="TreeGrafter"/>
</dbReference>
<accession>A0A6J7IHZ1</accession>
<dbReference type="GO" id="GO:0046872">
    <property type="term" value="F:metal ion binding"/>
    <property type="evidence" value="ECO:0007669"/>
    <property type="project" value="UniProtKB-KW"/>
</dbReference>
<evidence type="ECO:0000259" key="3">
    <source>
        <dbReference type="PROSITE" id="PS51819"/>
    </source>
</evidence>
<dbReference type="PANTHER" id="PTHR43048:SF3">
    <property type="entry name" value="METHYLMALONYL-COA EPIMERASE, MITOCHONDRIAL"/>
    <property type="match status" value="1"/>
</dbReference>
<name>A0A6J7IHZ1_9ZZZZ</name>
<reference evidence="4" key="1">
    <citation type="submission" date="2020-05" db="EMBL/GenBank/DDBJ databases">
        <authorList>
            <person name="Chiriac C."/>
            <person name="Salcher M."/>
            <person name="Ghai R."/>
            <person name="Kavagutti S V."/>
        </authorList>
    </citation>
    <scope>NUCLEOTIDE SEQUENCE</scope>
</reference>
<sequence>MFDRIDHLGIAVAPEDLDDQIAYHRDVLGFELVHRETVESQGVEAVLFDVGENHVELISPLGPDTGVAKFLAKNGPGLHHVAYQTQDIVSALATLKERGVQLIDEEPRVGIRESRVAFLHPKSTGKVLTELTEPAHH</sequence>
<dbReference type="CDD" id="cd07249">
    <property type="entry name" value="MMCE"/>
    <property type="match status" value="1"/>
</dbReference>
<evidence type="ECO:0000256" key="2">
    <source>
        <dbReference type="ARBA" id="ARBA00022723"/>
    </source>
</evidence>
<protein>
    <submittedName>
        <fullName evidence="4">Unannotated protein</fullName>
    </submittedName>
</protein>